<keyword evidence="1 2" id="KW-0732">Signal</keyword>
<dbReference type="Pfam" id="PF03480">
    <property type="entry name" value="DctP"/>
    <property type="match status" value="1"/>
</dbReference>
<evidence type="ECO:0000256" key="1">
    <source>
        <dbReference type="ARBA" id="ARBA00022729"/>
    </source>
</evidence>
<dbReference type="CDD" id="cd13679">
    <property type="entry name" value="PBP2_TRAP_YiaO_like"/>
    <property type="match status" value="1"/>
</dbReference>
<feature type="chain" id="PRO_5032460231" evidence="2">
    <location>
        <begin position="29"/>
        <end position="343"/>
    </location>
</feature>
<proteinExistence type="predicted"/>
<protein>
    <submittedName>
        <fullName evidence="3">TRAP transporter substrate-binding protein</fullName>
    </submittedName>
</protein>
<organism evidence="3 4">
    <name type="scientific">Azohydromonas caseinilytica</name>
    <dbReference type="NCBI Taxonomy" id="2728836"/>
    <lineage>
        <taxon>Bacteria</taxon>
        <taxon>Pseudomonadati</taxon>
        <taxon>Pseudomonadota</taxon>
        <taxon>Betaproteobacteria</taxon>
        <taxon>Burkholderiales</taxon>
        <taxon>Sphaerotilaceae</taxon>
        <taxon>Azohydromonas</taxon>
    </lineage>
</organism>
<dbReference type="GO" id="GO:0030288">
    <property type="term" value="C:outer membrane-bounded periplasmic space"/>
    <property type="evidence" value="ECO:0007669"/>
    <property type="project" value="InterPro"/>
</dbReference>
<evidence type="ECO:0000313" key="3">
    <source>
        <dbReference type="EMBL" id="NML15609.1"/>
    </source>
</evidence>
<sequence length="343" mass="37719">MSINHFKRSLIGTVAAAVLACTGTAALAADIKDRNIKLPIVNQLDHPQGLGAKKFADLVSAKSGGKMKVKVFPGGTLGGEQQVASAMQGGTVEASMMSPAQLVGMIKEFVLLDFPFAFANEREADFVLDGPVGRKLMDKMPEKGLVGLAYMEQGYRSITNSKRPIQKVEDIQGLKIRTILNPLYIDMLNALGANAVPMPFPELYTAMESKAVDGQENPYSTAEASKFYEVQKYMSNTRHIYNPQMLLVSKKFWDGLSADEKKVIQDAAVETRDYQRKVAREMSEKSRQALIKNGMQINDLAPAELQRMRDKVQPVVAKYAAQVGEPLVKEFQAELEKARAASK</sequence>
<dbReference type="PROSITE" id="PS51257">
    <property type="entry name" value="PROKAR_LIPOPROTEIN"/>
    <property type="match status" value="1"/>
</dbReference>
<comment type="caution">
    <text evidence="3">The sequence shown here is derived from an EMBL/GenBank/DDBJ whole genome shotgun (WGS) entry which is preliminary data.</text>
</comment>
<dbReference type="PANTHER" id="PTHR33376:SF2">
    <property type="entry name" value="DICARBOXYLATE-BINDING PERIPLASMIC PROTEIN"/>
    <property type="match status" value="1"/>
</dbReference>
<keyword evidence="4" id="KW-1185">Reference proteome</keyword>
<dbReference type="InterPro" id="IPR004682">
    <property type="entry name" value="TRAP_DctP"/>
</dbReference>
<feature type="signal peptide" evidence="2">
    <location>
        <begin position="1"/>
        <end position="28"/>
    </location>
</feature>
<dbReference type="Gene3D" id="3.40.190.170">
    <property type="entry name" value="Bacterial extracellular solute-binding protein, family 7"/>
    <property type="match status" value="1"/>
</dbReference>
<dbReference type="Proteomes" id="UP000574067">
    <property type="component" value="Unassembled WGS sequence"/>
</dbReference>
<dbReference type="GO" id="GO:0055085">
    <property type="term" value="P:transmembrane transport"/>
    <property type="evidence" value="ECO:0007669"/>
    <property type="project" value="InterPro"/>
</dbReference>
<dbReference type="GO" id="GO:0030246">
    <property type="term" value="F:carbohydrate binding"/>
    <property type="evidence" value="ECO:0007669"/>
    <property type="project" value="TreeGrafter"/>
</dbReference>
<dbReference type="EMBL" id="JABBFW010000006">
    <property type="protein sequence ID" value="NML15609.1"/>
    <property type="molecule type" value="Genomic_DNA"/>
</dbReference>
<dbReference type="InterPro" id="IPR038404">
    <property type="entry name" value="TRAP_DctP_sf"/>
</dbReference>
<accession>A0A848FAZ4</accession>
<dbReference type="NCBIfam" id="NF037995">
    <property type="entry name" value="TRAP_S1"/>
    <property type="match status" value="1"/>
</dbReference>
<evidence type="ECO:0000256" key="2">
    <source>
        <dbReference type="SAM" id="SignalP"/>
    </source>
</evidence>
<dbReference type="InterPro" id="IPR018389">
    <property type="entry name" value="DctP_fam"/>
</dbReference>
<dbReference type="NCBIfam" id="TIGR00787">
    <property type="entry name" value="dctP"/>
    <property type="match status" value="1"/>
</dbReference>
<gene>
    <name evidence="3" type="ORF">HHL10_11580</name>
</gene>
<dbReference type="AlphaFoldDB" id="A0A848FAZ4"/>
<dbReference type="RefSeq" id="WP_169160500.1">
    <property type="nucleotide sequence ID" value="NZ_JABBFW010000006.1"/>
</dbReference>
<dbReference type="PANTHER" id="PTHR33376">
    <property type="match status" value="1"/>
</dbReference>
<dbReference type="PIRSF" id="PIRSF006470">
    <property type="entry name" value="DctB"/>
    <property type="match status" value="1"/>
</dbReference>
<evidence type="ECO:0000313" key="4">
    <source>
        <dbReference type="Proteomes" id="UP000574067"/>
    </source>
</evidence>
<name>A0A848FAZ4_9BURK</name>
<reference evidence="3 4" key="1">
    <citation type="submission" date="2020-04" db="EMBL/GenBank/DDBJ databases">
        <title>Azohydromonas sp. isolated from soil.</title>
        <authorList>
            <person name="Dahal R.H."/>
        </authorList>
    </citation>
    <scope>NUCLEOTIDE SEQUENCE [LARGE SCALE GENOMIC DNA]</scope>
    <source>
        <strain evidence="3 4">G-1-1-14</strain>
    </source>
</reference>